<dbReference type="AlphaFoldDB" id="A0A9N9NDY2"/>
<feature type="non-terminal residue" evidence="1">
    <location>
        <position position="1"/>
    </location>
</feature>
<dbReference type="Proteomes" id="UP000789508">
    <property type="component" value="Unassembled WGS sequence"/>
</dbReference>
<organism evidence="1 2">
    <name type="scientific">Ambispora leptoticha</name>
    <dbReference type="NCBI Taxonomy" id="144679"/>
    <lineage>
        <taxon>Eukaryota</taxon>
        <taxon>Fungi</taxon>
        <taxon>Fungi incertae sedis</taxon>
        <taxon>Mucoromycota</taxon>
        <taxon>Glomeromycotina</taxon>
        <taxon>Glomeromycetes</taxon>
        <taxon>Archaeosporales</taxon>
        <taxon>Ambisporaceae</taxon>
        <taxon>Ambispora</taxon>
    </lineage>
</organism>
<sequence>DMVLQELAEVEPANVNVEAPPYHQSDYIRRKVRATYQRLIKQPDKEMMRLTGLEPWSMPII</sequence>
<evidence type="ECO:0000313" key="1">
    <source>
        <dbReference type="EMBL" id="CAG8728666.1"/>
    </source>
</evidence>
<keyword evidence="2" id="KW-1185">Reference proteome</keyword>
<proteinExistence type="predicted"/>
<comment type="caution">
    <text evidence="1">The sequence shown here is derived from an EMBL/GenBank/DDBJ whole genome shotgun (WGS) entry which is preliminary data.</text>
</comment>
<name>A0A9N9NDY2_9GLOM</name>
<protein>
    <submittedName>
        <fullName evidence="1">12282_t:CDS:1</fullName>
    </submittedName>
</protein>
<evidence type="ECO:0000313" key="2">
    <source>
        <dbReference type="Proteomes" id="UP000789508"/>
    </source>
</evidence>
<dbReference type="EMBL" id="CAJVPS010029387">
    <property type="protein sequence ID" value="CAG8728666.1"/>
    <property type="molecule type" value="Genomic_DNA"/>
</dbReference>
<reference evidence="1" key="1">
    <citation type="submission" date="2021-06" db="EMBL/GenBank/DDBJ databases">
        <authorList>
            <person name="Kallberg Y."/>
            <person name="Tangrot J."/>
            <person name="Rosling A."/>
        </authorList>
    </citation>
    <scope>NUCLEOTIDE SEQUENCE</scope>
    <source>
        <strain evidence="1">FL130A</strain>
    </source>
</reference>
<gene>
    <name evidence="1" type="ORF">ALEPTO_LOCUS12536</name>
</gene>
<accession>A0A9N9NDY2</accession>